<protein>
    <submittedName>
        <fullName evidence="1">DUF4862 domain-containing protein</fullName>
    </submittedName>
</protein>
<organism evidence="1 2">
    <name type="scientific">Enemella evansiae</name>
    <dbReference type="NCBI Taxonomy" id="2016499"/>
    <lineage>
        <taxon>Bacteria</taxon>
        <taxon>Bacillati</taxon>
        <taxon>Actinomycetota</taxon>
        <taxon>Actinomycetes</taxon>
        <taxon>Propionibacteriales</taxon>
        <taxon>Propionibacteriaceae</taxon>
        <taxon>Enemella</taxon>
    </lineage>
</organism>
<evidence type="ECO:0000313" key="2">
    <source>
        <dbReference type="Proteomes" id="UP000215896"/>
    </source>
</evidence>
<dbReference type="InterPro" id="IPR032344">
    <property type="entry name" value="DUF4862"/>
</dbReference>
<gene>
    <name evidence="1" type="ORF">CGZ94_10725</name>
</gene>
<dbReference type="Proteomes" id="UP000215896">
    <property type="component" value="Unassembled WGS sequence"/>
</dbReference>
<proteinExistence type="predicted"/>
<dbReference type="EMBL" id="NMVO01000013">
    <property type="protein sequence ID" value="OYO13443.1"/>
    <property type="molecule type" value="Genomic_DNA"/>
</dbReference>
<dbReference type="AlphaFoldDB" id="A0A255GGK9"/>
<dbReference type="OrthoDB" id="7307665at2"/>
<accession>A0A255GGK9</accession>
<comment type="caution">
    <text evidence="1">The sequence shown here is derived from an EMBL/GenBank/DDBJ whole genome shotgun (WGS) entry which is preliminary data.</text>
</comment>
<name>A0A255GGK9_9ACTN</name>
<keyword evidence="2" id="KW-1185">Reference proteome</keyword>
<reference evidence="1 2" key="1">
    <citation type="submission" date="2017-07" db="EMBL/GenBank/DDBJ databases">
        <title>Draft whole genome sequences of clinical Proprionibacteriaceae strains.</title>
        <authorList>
            <person name="Bernier A.-M."/>
            <person name="Bernard K."/>
            <person name="Domingo M.-C."/>
        </authorList>
    </citation>
    <scope>NUCLEOTIDE SEQUENCE [LARGE SCALE GENOMIC DNA]</scope>
    <source>
        <strain evidence="1 2">NML 030167</strain>
    </source>
</reference>
<dbReference type="Pfam" id="PF16154">
    <property type="entry name" value="DUF4862"/>
    <property type="match status" value="1"/>
</dbReference>
<dbReference type="RefSeq" id="WP_094405610.1">
    <property type="nucleotide sequence ID" value="NZ_NMVO01000013.1"/>
</dbReference>
<sequence length="301" mass="31532">MTIVLGAYPASPAPDSADFAEFHRLLTGLTRVSGLELPTHHLADPAARAVLAAVCPPTWRHVVTSFPETMLAMAADPVVGLASADETGRQRAVDAARRLADQITDFVARGGTVSRVLLHSAPRGGSAEALDRSLGELATFDWSGARLVVEHCDAAAPDHPAEKGFLGLAEELTVLAKHPEVGMLINWGRSALEGRSVETPLAHLRSAEQAGKLAGLVLSGAAAIDNPFGAAWTDGHLPPAAMEAASLMDAAEMTRCLAELPDDALLGLKIRVSGDTDGIEIGERVRRFEQALDLVAQAGGR</sequence>
<evidence type="ECO:0000313" key="1">
    <source>
        <dbReference type="EMBL" id="OYO13443.1"/>
    </source>
</evidence>